<feature type="domain" description="Thioredoxin" evidence="2">
    <location>
        <begin position="9"/>
        <end position="131"/>
    </location>
</feature>
<evidence type="ECO:0000259" key="2">
    <source>
        <dbReference type="PROSITE" id="PS51352"/>
    </source>
</evidence>
<name>A0A1H9IXV1_9SPHI</name>
<protein>
    <submittedName>
        <fullName evidence="3">Thioredoxin-related protein</fullName>
    </submittedName>
</protein>
<organism evidence="3 4">
    <name type="scientific">Pedobacter rhizosphaerae</name>
    <dbReference type="NCBI Taxonomy" id="390241"/>
    <lineage>
        <taxon>Bacteria</taxon>
        <taxon>Pseudomonadati</taxon>
        <taxon>Bacteroidota</taxon>
        <taxon>Sphingobacteriia</taxon>
        <taxon>Sphingobacteriales</taxon>
        <taxon>Sphingobacteriaceae</taxon>
        <taxon>Pedobacter</taxon>
    </lineage>
</organism>
<feature type="signal peptide" evidence="1">
    <location>
        <begin position="1"/>
        <end position="19"/>
    </location>
</feature>
<dbReference type="AlphaFoldDB" id="A0A1H9IXV1"/>
<dbReference type="EMBL" id="FOGG01000001">
    <property type="protein sequence ID" value="SEQ79328.1"/>
    <property type="molecule type" value="Genomic_DNA"/>
</dbReference>
<evidence type="ECO:0000313" key="4">
    <source>
        <dbReference type="Proteomes" id="UP000199572"/>
    </source>
</evidence>
<dbReference type="GO" id="GO:0045454">
    <property type="term" value="P:cell redox homeostasis"/>
    <property type="evidence" value="ECO:0007669"/>
    <property type="project" value="TreeGrafter"/>
</dbReference>
<dbReference type="Pfam" id="PF13899">
    <property type="entry name" value="Thioredoxin_7"/>
    <property type="match status" value="1"/>
</dbReference>
<dbReference type="PROSITE" id="PS51352">
    <property type="entry name" value="THIOREDOXIN_2"/>
    <property type="match status" value="1"/>
</dbReference>
<proteinExistence type="predicted"/>
<dbReference type="RefSeq" id="WP_090879788.1">
    <property type="nucleotide sequence ID" value="NZ_FOGG01000001.1"/>
</dbReference>
<dbReference type="Proteomes" id="UP000199572">
    <property type="component" value="Unassembled WGS sequence"/>
</dbReference>
<feature type="chain" id="PRO_5011452021" evidence="1">
    <location>
        <begin position="20"/>
        <end position="379"/>
    </location>
</feature>
<dbReference type="GO" id="GO:0015035">
    <property type="term" value="F:protein-disulfide reductase activity"/>
    <property type="evidence" value="ECO:0007669"/>
    <property type="project" value="TreeGrafter"/>
</dbReference>
<keyword evidence="1" id="KW-0732">Signal</keyword>
<dbReference type="PANTHER" id="PTHR32234:SF0">
    <property type="entry name" value="THIOL:DISULFIDE INTERCHANGE PROTEIN DSBD"/>
    <property type="match status" value="1"/>
</dbReference>
<dbReference type="InterPro" id="IPR036249">
    <property type="entry name" value="Thioredoxin-like_sf"/>
</dbReference>
<accession>A0A1H9IXV1</accession>
<dbReference type="InterPro" id="IPR013766">
    <property type="entry name" value="Thioredoxin_domain"/>
</dbReference>
<keyword evidence="4" id="KW-1185">Reference proteome</keyword>
<dbReference type="Gene3D" id="3.40.30.10">
    <property type="entry name" value="Glutaredoxin"/>
    <property type="match status" value="1"/>
</dbReference>
<evidence type="ECO:0000313" key="3">
    <source>
        <dbReference type="EMBL" id="SEQ79328.1"/>
    </source>
</evidence>
<reference evidence="3 4" key="1">
    <citation type="submission" date="2016-10" db="EMBL/GenBank/DDBJ databases">
        <authorList>
            <person name="de Groot N.N."/>
        </authorList>
    </citation>
    <scope>NUCLEOTIDE SEQUENCE [LARGE SCALE GENOMIC DNA]</scope>
    <source>
        <strain evidence="3 4">DSM 18610</strain>
    </source>
</reference>
<dbReference type="OrthoDB" id="120730at2"/>
<evidence type="ECO:0000256" key="1">
    <source>
        <dbReference type="SAM" id="SignalP"/>
    </source>
</evidence>
<sequence length="379" mass="42808">MKKWITIAFSLMIAFSAFAQKQTTMAEALKRAKKENKLIFIDCYFTGCIPCKQMDDHVFPNAAVKEEMDKNFVFMKVDIFKDKLGDTLKIQHILNGFPTFLTLNADGKLISSTSGYKDPGNLLALFNDAKAKADQGQALSGYSAQFEEKNYPSFYVEFCKTRKGLTASKLAEYSNTVKDFKAPNALLPYLVARSADDQAAAVILKDYKAFAALYGEEVLQPVVDVVLTQRLNTALKNNQEERTFNNFLSEQRGLFPEKIWKICLQTLSNRYFLAMKKDTVAYLKFAIQNPVLHQYHFNALYSSAMVKNSLTSEVQKLFCQWADAIITEDCGLELIKTAAQMNKRANNEQGYNKFMKMALAYANRYKMPTNGLEAGSGTK</sequence>
<dbReference type="PANTHER" id="PTHR32234">
    <property type="entry name" value="THIOL:DISULFIDE INTERCHANGE PROTEIN DSBD"/>
    <property type="match status" value="1"/>
</dbReference>
<gene>
    <name evidence="3" type="ORF">SAMN04488023_101133</name>
</gene>
<dbReference type="SUPFAM" id="SSF52833">
    <property type="entry name" value="Thioredoxin-like"/>
    <property type="match status" value="1"/>
</dbReference>
<dbReference type="STRING" id="390241.SAMN04488023_101133"/>